<evidence type="ECO:0000256" key="7">
    <source>
        <dbReference type="ARBA" id="ARBA00023136"/>
    </source>
</evidence>
<dbReference type="Pfam" id="PF01758">
    <property type="entry name" value="SBF"/>
    <property type="match status" value="1"/>
</dbReference>
<name>A0ABV6GPL9_9BACL</name>
<feature type="transmembrane region" description="Helical" evidence="9">
    <location>
        <begin position="45"/>
        <end position="63"/>
    </location>
</feature>
<comment type="caution">
    <text evidence="10">The sequence shown here is derived from an EMBL/GenBank/DDBJ whole genome shotgun (WGS) entry which is preliminary data.</text>
</comment>
<proteinExistence type="inferred from homology"/>
<gene>
    <name evidence="10" type="primary">arsB</name>
    <name evidence="10" type="ORF">ACFFHQ_02915</name>
</gene>
<feature type="transmembrane region" description="Helical" evidence="9">
    <location>
        <begin position="319"/>
        <end position="342"/>
    </location>
</feature>
<reference evidence="10 11" key="1">
    <citation type="submission" date="2024-09" db="EMBL/GenBank/DDBJ databases">
        <authorList>
            <person name="Sun Q."/>
            <person name="Mori K."/>
        </authorList>
    </citation>
    <scope>NUCLEOTIDE SEQUENCE [LARGE SCALE GENOMIC DNA]</scope>
    <source>
        <strain evidence="10 11">CCM 7224</strain>
    </source>
</reference>
<dbReference type="PANTHER" id="PTHR43057:SF1">
    <property type="entry name" value="ARSENICAL-RESISTANCE PROTEIN 3"/>
    <property type="match status" value="1"/>
</dbReference>
<keyword evidence="11" id="KW-1185">Reference proteome</keyword>
<feature type="transmembrane region" description="Helical" evidence="9">
    <location>
        <begin position="17"/>
        <end position="39"/>
    </location>
</feature>
<feature type="transmembrane region" description="Helical" evidence="9">
    <location>
        <begin position="290"/>
        <end position="313"/>
    </location>
</feature>
<accession>A0ABV6GPL9</accession>
<feature type="transmembrane region" description="Helical" evidence="9">
    <location>
        <begin position="191"/>
        <end position="210"/>
    </location>
</feature>
<evidence type="ECO:0000256" key="8">
    <source>
        <dbReference type="PIRNR" id="PIRNR005508"/>
    </source>
</evidence>
<keyword evidence="6 8" id="KW-1133">Transmembrane helix</keyword>
<dbReference type="InterPro" id="IPR038770">
    <property type="entry name" value="Na+/solute_symporter_sf"/>
</dbReference>
<feature type="transmembrane region" description="Helical" evidence="9">
    <location>
        <begin position="144"/>
        <end position="166"/>
    </location>
</feature>
<keyword evidence="4 8" id="KW-1003">Cell membrane</keyword>
<dbReference type="NCBIfam" id="TIGR00832">
    <property type="entry name" value="acr3"/>
    <property type="match status" value="1"/>
</dbReference>
<evidence type="ECO:0000313" key="10">
    <source>
        <dbReference type="EMBL" id="MFC0296439.1"/>
    </source>
</evidence>
<feature type="transmembrane region" description="Helical" evidence="9">
    <location>
        <begin position="83"/>
        <end position="107"/>
    </location>
</feature>
<evidence type="ECO:0000256" key="4">
    <source>
        <dbReference type="ARBA" id="ARBA00022475"/>
    </source>
</evidence>
<dbReference type="RefSeq" id="WP_157068375.1">
    <property type="nucleotide sequence ID" value="NZ_JBHLVN010000011.1"/>
</dbReference>
<dbReference type="InterPro" id="IPR002657">
    <property type="entry name" value="BilAc:Na_symport/Acr3"/>
</dbReference>
<dbReference type="Proteomes" id="UP001589785">
    <property type="component" value="Unassembled WGS sequence"/>
</dbReference>
<evidence type="ECO:0000256" key="9">
    <source>
        <dbReference type="SAM" id="Phobius"/>
    </source>
</evidence>
<evidence type="ECO:0000256" key="6">
    <source>
        <dbReference type="ARBA" id="ARBA00022989"/>
    </source>
</evidence>
<feature type="transmembrane region" description="Helical" evidence="9">
    <location>
        <begin position="256"/>
        <end position="278"/>
    </location>
</feature>
<feature type="transmembrane region" description="Helical" evidence="9">
    <location>
        <begin position="113"/>
        <end position="132"/>
    </location>
</feature>
<dbReference type="PANTHER" id="PTHR43057">
    <property type="entry name" value="ARSENITE EFFLUX TRANSPORTER"/>
    <property type="match status" value="1"/>
</dbReference>
<evidence type="ECO:0000256" key="2">
    <source>
        <dbReference type="ARBA" id="ARBA00010110"/>
    </source>
</evidence>
<dbReference type="InterPro" id="IPR004706">
    <property type="entry name" value="Arsenical-R_Acr3"/>
</dbReference>
<comment type="similarity">
    <text evidence="2 8">Belongs to the arsenical resistance-3 (ACR3) (TC 2.A.59) family.</text>
</comment>
<protein>
    <submittedName>
        <fullName evidence="10">ACR3 family arsenite efflux transporter</fullName>
    </submittedName>
</protein>
<evidence type="ECO:0000313" key="11">
    <source>
        <dbReference type="Proteomes" id="UP001589785"/>
    </source>
</evidence>
<comment type="subcellular location">
    <subcellularLocation>
        <location evidence="1 8">Cell membrane</location>
        <topology evidence="1 8">Multi-pass membrane protein</topology>
    </subcellularLocation>
</comment>
<keyword evidence="5 8" id="KW-0812">Transmembrane</keyword>
<dbReference type="EMBL" id="JBHLVN010000011">
    <property type="protein sequence ID" value="MFC0296439.1"/>
    <property type="molecule type" value="Genomic_DNA"/>
</dbReference>
<dbReference type="PIRSF" id="PIRSF005508">
    <property type="entry name" value="Acr3"/>
    <property type="match status" value="1"/>
</dbReference>
<keyword evidence="7 8" id="KW-0472">Membrane</keyword>
<dbReference type="Gene3D" id="1.20.1530.20">
    <property type="match status" value="1"/>
</dbReference>
<organism evidence="10 11">
    <name type="scientific">Geobacillus jurassicus</name>
    <dbReference type="NCBI Taxonomy" id="235932"/>
    <lineage>
        <taxon>Bacteria</taxon>
        <taxon>Bacillati</taxon>
        <taxon>Bacillota</taxon>
        <taxon>Bacilli</taxon>
        <taxon>Bacillales</taxon>
        <taxon>Anoxybacillaceae</taxon>
        <taxon>Geobacillus</taxon>
    </lineage>
</organism>
<feature type="transmembrane region" description="Helical" evidence="9">
    <location>
        <begin position="222"/>
        <end position="244"/>
    </location>
</feature>
<evidence type="ECO:0000256" key="3">
    <source>
        <dbReference type="ARBA" id="ARBA00022448"/>
    </source>
</evidence>
<evidence type="ECO:0000256" key="1">
    <source>
        <dbReference type="ARBA" id="ARBA00004651"/>
    </source>
</evidence>
<evidence type="ECO:0000256" key="5">
    <source>
        <dbReference type="ARBA" id="ARBA00022692"/>
    </source>
</evidence>
<sequence length="355" mass="38925">MVDCCEPKRLSFLDRYLTVWIFLAMAFGIGLGIWFPQVVGGLNRLQVGTTSIPIAIGLILMMYPPLAKVRYEEMGRVFKDVKVLVLSLVQNWVIGPILMFLLAIVFLPDKPEYMIGLILIGLARCIAMVIVWNDLARGDAEYAAGLVAFNSLFQVLFFSLYAYVFVTVIPEWIGLEGAIVNITMAEVAKSVFLYLGVPFLAGMATRFVLVKAKGRQWYETVFVPKISPLTLVALLFTIVVMFSLKGDMIVSLPLDVVRIAIPLLLYFVLMFFVSFFLAKKLGAGYPVSTTLAFTAGSNNFELAIAVAVGVFGIHSGAAFAAVIGPLIEVPVMLALVNVALAFQRKYFSSGNPTST</sequence>
<keyword evidence="3 8" id="KW-0813">Transport</keyword>